<evidence type="ECO:0000313" key="8">
    <source>
        <dbReference type="Proteomes" id="UP000237881"/>
    </source>
</evidence>
<dbReference type="PANTHER" id="PTHR42781">
    <property type="entry name" value="SPERMIDINE/PUTRESCINE IMPORT ATP-BINDING PROTEIN POTA"/>
    <property type="match status" value="1"/>
</dbReference>
<dbReference type="SUPFAM" id="SSF50331">
    <property type="entry name" value="MOP-like"/>
    <property type="match status" value="1"/>
</dbReference>
<dbReference type="PANTHER" id="PTHR42781:SF4">
    <property type="entry name" value="SPERMIDINE_PUTRESCINE IMPORT ATP-BINDING PROTEIN POTA"/>
    <property type="match status" value="1"/>
</dbReference>
<dbReference type="GeneID" id="49820556"/>
<dbReference type="InterPro" id="IPR050093">
    <property type="entry name" value="ABC_SmlMolc_Importer"/>
</dbReference>
<dbReference type="InterPro" id="IPR027417">
    <property type="entry name" value="P-loop_NTPase"/>
</dbReference>
<dbReference type="InterPro" id="IPR003439">
    <property type="entry name" value="ABC_transporter-like_ATP-bd"/>
</dbReference>
<keyword evidence="2" id="KW-0547">Nucleotide-binding</keyword>
<reference evidence="8 9" key="1">
    <citation type="submission" date="2018-02" db="EMBL/GenBank/DDBJ databases">
        <title>Bacteriophage NCPPB3778 and a type I-E CRISPR drive the evolution of the US Biological Select Agent, Rathayibacter toxicus.</title>
        <authorList>
            <person name="Davis E.W.II."/>
            <person name="Tabima J.F."/>
            <person name="Weisberg A.J."/>
            <person name="Lopes L.D."/>
            <person name="Wiseman M.S."/>
            <person name="Wiseman M.S."/>
            <person name="Pupko T."/>
            <person name="Belcher M.S."/>
            <person name="Sechler A.J."/>
            <person name="Tancos M.A."/>
            <person name="Schroeder B.K."/>
            <person name="Murray T.D."/>
            <person name="Luster D.G."/>
            <person name="Schneider W.L."/>
            <person name="Rogers E."/>
            <person name="Andreote F.D."/>
            <person name="Grunwald N.J."/>
            <person name="Putnam M.L."/>
            <person name="Chang J.H."/>
        </authorList>
    </citation>
    <scope>NUCLEOTIDE SEQUENCE [LARGE SCALE GENOMIC DNA]</scope>
    <source>
        <strain evidence="7 9">AY1D6</strain>
        <strain evidence="6 8">AY1I9</strain>
    </source>
</reference>
<evidence type="ECO:0000313" key="7">
    <source>
        <dbReference type="EMBL" id="PPH79935.1"/>
    </source>
</evidence>
<proteinExistence type="predicted"/>
<evidence type="ECO:0000256" key="1">
    <source>
        <dbReference type="ARBA" id="ARBA00022448"/>
    </source>
</evidence>
<dbReference type="GO" id="GO:0005524">
    <property type="term" value="F:ATP binding"/>
    <property type="evidence" value="ECO:0007669"/>
    <property type="project" value="UniProtKB-KW"/>
</dbReference>
<keyword evidence="1" id="KW-0813">Transport</keyword>
<sequence>MTAPTLPGARVRFVDVKRHYGSARALDGVSFDVAPGEFIALLGPSGCGKTTALRALSGLERIDAGRILVDEVDVAHVPAAKRDLGMVFQSYSLFPHLRACENVEFGLRTRGVAARERRAAAQEALDVVGLGGLGERYAHELSGGQQQRVALARALVTRPRVLLLDEPLSALDAKVRVQLRDEIKRLQSEIGITTFFVTHDQEEALAVADRVAVMSAGRIEQLGAPEDLYARPATAFVAHFVGLSNVVAGVVAEGAVTALGTRLPLVDRAAANGAVSVFLRPEDLEIVAEGAPDALVGAVLASSFLGPVRRSRVLLSTGEEVVVQHPSGQRLEPGQRVGVLLARRPVAVRAHRDQMPSAVTG</sequence>
<dbReference type="SMART" id="SM00382">
    <property type="entry name" value="AAA"/>
    <property type="match status" value="1"/>
</dbReference>
<accession>A0ABD6WD53</accession>
<dbReference type="EMBL" id="PSUL01000001">
    <property type="protein sequence ID" value="PPF16423.1"/>
    <property type="molecule type" value="Genomic_DNA"/>
</dbReference>
<dbReference type="SUPFAM" id="SSF52540">
    <property type="entry name" value="P-loop containing nucleoside triphosphate hydrolases"/>
    <property type="match status" value="1"/>
</dbReference>
<evidence type="ECO:0000259" key="5">
    <source>
        <dbReference type="PROSITE" id="PS50893"/>
    </source>
</evidence>
<dbReference type="KEGG" id="rry:C1O28_08730"/>
<dbReference type="InterPro" id="IPR008995">
    <property type="entry name" value="Mo/tungstate-bd_C_term_dom"/>
</dbReference>
<evidence type="ECO:0000313" key="9">
    <source>
        <dbReference type="Proteomes" id="UP000239698"/>
    </source>
</evidence>
<dbReference type="Gene3D" id="2.40.50.100">
    <property type="match status" value="1"/>
</dbReference>
<protein>
    <recommendedName>
        <fullName evidence="4">ABC-type quaternary amine transporter</fullName>
        <ecNumber evidence="4">7.6.2.9</ecNumber>
    </recommendedName>
</protein>
<organism evidence="6 8">
    <name type="scientific">Rathayibacter rathayi</name>
    <name type="common">Corynebacterium rathayi</name>
    <dbReference type="NCBI Taxonomy" id="33887"/>
    <lineage>
        <taxon>Bacteria</taxon>
        <taxon>Bacillati</taxon>
        <taxon>Actinomycetota</taxon>
        <taxon>Actinomycetes</taxon>
        <taxon>Micrococcales</taxon>
        <taxon>Microbacteriaceae</taxon>
        <taxon>Rathayibacter</taxon>
    </lineage>
</organism>
<feature type="domain" description="ABC transporter" evidence="5">
    <location>
        <begin position="11"/>
        <end position="241"/>
    </location>
</feature>
<dbReference type="PROSITE" id="PS00211">
    <property type="entry name" value="ABC_TRANSPORTER_1"/>
    <property type="match status" value="1"/>
</dbReference>
<keyword evidence="9" id="KW-1185">Reference proteome</keyword>
<dbReference type="PROSITE" id="PS50893">
    <property type="entry name" value="ABC_TRANSPORTER_2"/>
    <property type="match status" value="1"/>
</dbReference>
<dbReference type="Pfam" id="PF00005">
    <property type="entry name" value="ABC_tran"/>
    <property type="match status" value="1"/>
</dbReference>
<dbReference type="EMBL" id="PSVT01000001">
    <property type="protein sequence ID" value="PPH79935.1"/>
    <property type="molecule type" value="Genomic_DNA"/>
</dbReference>
<keyword evidence="3 6" id="KW-0067">ATP-binding</keyword>
<evidence type="ECO:0000256" key="2">
    <source>
        <dbReference type="ARBA" id="ARBA00022741"/>
    </source>
</evidence>
<dbReference type="InterPro" id="IPR003593">
    <property type="entry name" value="AAA+_ATPase"/>
</dbReference>
<dbReference type="Proteomes" id="UP000239698">
    <property type="component" value="Unassembled WGS sequence"/>
</dbReference>
<dbReference type="EC" id="7.6.2.9" evidence="4"/>
<dbReference type="Pfam" id="PF08402">
    <property type="entry name" value="TOBE_2"/>
    <property type="match status" value="1"/>
</dbReference>
<evidence type="ECO:0000313" key="6">
    <source>
        <dbReference type="EMBL" id="PPF16423.1"/>
    </source>
</evidence>
<dbReference type="AlphaFoldDB" id="A0ABD6WD53"/>
<dbReference type="RefSeq" id="WP_097165572.1">
    <property type="nucleotide sequence ID" value="NZ_CP028129.1"/>
</dbReference>
<comment type="caution">
    <text evidence="6">The sequence shown here is derived from an EMBL/GenBank/DDBJ whole genome shotgun (WGS) entry which is preliminary data.</text>
</comment>
<evidence type="ECO:0000256" key="4">
    <source>
        <dbReference type="ARBA" id="ARBA00066388"/>
    </source>
</evidence>
<dbReference type="Gene3D" id="3.40.50.300">
    <property type="entry name" value="P-loop containing nucleotide triphosphate hydrolases"/>
    <property type="match status" value="1"/>
</dbReference>
<dbReference type="InterPro" id="IPR013611">
    <property type="entry name" value="Transp-assoc_OB_typ2"/>
</dbReference>
<dbReference type="InterPro" id="IPR017871">
    <property type="entry name" value="ABC_transporter-like_CS"/>
</dbReference>
<dbReference type="Proteomes" id="UP000237881">
    <property type="component" value="Unassembled WGS sequence"/>
</dbReference>
<name>A0ABD6WD53_RATRA</name>
<evidence type="ECO:0000256" key="3">
    <source>
        <dbReference type="ARBA" id="ARBA00022840"/>
    </source>
</evidence>
<gene>
    <name evidence="6" type="ORF">C5C04_01205</name>
    <name evidence="7" type="ORF">C5C40_01210</name>
</gene>
<dbReference type="FunFam" id="3.40.50.300:FF:000425">
    <property type="entry name" value="Probable ABC transporter, ATP-binding subunit"/>
    <property type="match status" value="1"/>
</dbReference>
<dbReference type="GO" id="GO:0015418">
    <property type="term" value="F:ABC-type quaternary ammonium compound transporting activity"/>
    <property type="evidence" value="ECO:0007669"/>
    <property type="project" value="UniProtKB-EC"/>
</dbReference>